<evidence type="ECO:0000256" key="2">
    <source>
        <dbReference type="SAM" id="MobiDB-lite"/>
    </source>
</evidence>
<gene>
    <name evidence="4" type="ORF">PV06_05283</name>
</gene>
<dbReference type="PROSITE" id="PS51186">
    <property type="entry name" value="GNAT"/>
    <property type="match status" value="1"/>
</dbReference>
<evidence type="ECO:0000313" key="4">
    <source>
        <dbReference type="EMBL" id="KIW44260.1"/>
    </source>
</evidence>
<organism evidence="4 5">
    <name type="scientific">Exophiala oligosperma</name>
    <dbReference type="NCBI Taxonomy" id="215243"/>
    <lineage>
        <taxon>Eukaryota</taxon>
        <taxon>Fungi</taxon>
        <taxon>Dikarya</taxon>
        <taxon>Ascomycota</taxon>
        <taxon>Pezizomycotina</taxon>
        <taxon>Eurotiomycetes</taxon>
        <taxon>Chaetothyriomycetidae</taxon>
        <taxon>Chaetothyriales</taxon>
        <taxon>Herpotrichiellaceae</taxon>
        <taxon>Exophiala</taxon>
    </lineage>
</organism>
<dbReference type="PANTHER" id="PTHR13947:SF37">
    <property type="entry name" value="LD18367P"/>
    <property type="match status" value="1"/>
</dbReference>
<evidence type="ECO:0000259" key="3">
    <source>
        <dbReference type="PROSITE" id="PS51186"/>
    </source>
</evidence>
<dbReference type="OrthoDB" id="9975416at2759"/>
<feature type="region of interest" description="Disordered" evidence="2">
    <location>
        <begin position="1"/>
        <end position="28"/>
    </location>
</feature>
<dbReference type="STRING" id="215243.A0A0D2DNZ3"/>
<dbReference type="InterPro" id="IPR050769">
    <property type="entry name" value="NAT_camello-type"/>
</dbReference>
<evidence type="ECO:0000313" key="5">
    <source>
        <dbReference type="Proteomes" id="UP000053342"/>
    </source>
</evidence>
<proteinExistence type="predicted"/>
<dbReference type="GO" id="GO:0008080">
    <property type="term" value="F:N-acetyltransferase activity"/>
    <property type="evidence" value="ECO:0007669"/>
    <property type="project" value="InterPro"/>
</dbReference>
<dbReference type="InterPro" id="IPR016181">
    <property type="entry name" value="Acyl_CoA_acyltransferase"/>
</dbReference>
<dbReference type="EMBL" id="KN847335">
    <property type="protein sequence ID" value="KIW44260.1"/>
    <property type="molecule type" value="Genomic_DNA"/>
</dbReference>
<reference evidence="4 5" key="1">
    <citation type="submission" date="2015-01" db="EMBL/GenBank/DDBJ databases">
        <title>The Genome Sequence of Exophiala oligosperma CBS72588.</title>
        <authorList>
            <consortium name="The Broad Institute Genomics Platform"/>
            <person name="Cuomo C."/>
            <person name="de Hoog S."/>
            <person name="Gorbushina A."/>
            <person name="Stielow B."/>
            <person name="Teixiera M."/>
            <person name="Abouelleil A."/>
            <person name="Chapman S.B."/>
            <person name="Priest M."/>
            <person name="Young S.K."/>
            <person name="Wortman J."/>
            <person name="Nusbaum C."/>
            <person name="Birren B."/>
        </authorList>
    </citation>
    <scope>NUCLEOTIDE SEQUENCE [LARGE SCALE GENOMIC DNA]</scope>
    <source>
        <strain evidence="4 5">CBS 72588</strain>
    </source>
</reference>
<dbReference type="Proteomes" id="UP000053342">
    <property type="component" value="Unassembled WGS sequence"/>
</dbReference>
<protein>
    <recommendedName>
        <fullName evidence="3">N-acetyltransferase domain-containing protein</fullName>
    </recommendedName>
</protein>
<dbReference type="HOGENOM" id="CLU_013985_18_0_1"/>
<dbReference type="PANTHER" id="PTHR13947">
    <property type="entry name" value="GNAT FAMILY N-ACETYLTRANSFERASE"/>
    <property type="match status" value="1"/>
</dbReference>
<dbReference type="SUPFAM" id="SSF55729">
    <property type="entry name" value="Acyl-CoA N-acyltransferases (Nat)"/>
    <property type="match status" value="1"/>
</dbReference>
<dbReference type="VEuPathDB" id="FungiDB:PV06_05283"/>
<name>A0A0D2DNZ3_9EURO</name>
<sequence>MMLAAQPVIPITSTQSASPPPPPSSVAEYSFNSHISSPTAVQLRSRSANGAKTTKQSFKIRQATIDDAPAIAELGAKVFSTTYGFSIPTVDLKAYLDVAFSESTVEEYIRSPRTHLIVACAGGQGEGDGGKIIAFAQLAEGSSEACIEDLESIVELQRLYVDADHHGIGVGKALEREMEDMARLMAYRILWLGVWEGNFKAHKVYETFGFTKVGEREFKMGKCIQTGWIMIKDL</sequence>
<evidence type="ECO:0000256" key="1">
    <source>
        <dbReference type="ARBA" id="ARBA00022679"/>
    </source>
</evidence>
<dbReference type="Pfam" id="PF00583">
    <property type="entry name" value="Acetyltransf_1"/>
    <property type="match status" value="1"/>
</dbReference>
<dbReference type="Gene3D" id="3.40.630.30">
    <property type="match status" value="1"/>
</dbReference>
<keyword evidence="5" id="KW-1185">Reference proteome</keyword>
<dbReference type="CDD" id="cd04301">
    <property type="entry name" value="NAT_SF"/>
    <property type="match status" value="1"/>
</dbReference>
<dbReference type="RefSeq" id="XP_016264476.1">
    <property type="nucleotide sequence ID" value="XM_016406270.1"/>
</dbReference>
<dbReference type="GeneID" id="27357357"/>
<dbReference type="InterPro" id="IPR000182">
    <property type="entry name" value="GNAT_dom"/>
</dbReference>
<dbReference type="AlphaFoldDB" id="A0A0D2DNZ3"/>
<keyword evidence="1" id="KW-0808">Transferase</keyword>
<accession>A0A0D2DNZ3</accession>
<feature type="domain" description="N-acetyltransferase" evidence="3">
    <location>
        <begin position="58"/>
        <end position="234"/>
    </location>
</feature>